<accession>A0A4Q0I5E3</accession>
<dbReference type="GO" id="GO:0005829">
    <property type="term" value="C:cytosol"/>
    <property type="evidence" value="ECO:0007669"/>
    <property type="project" value="TreeGrafter"/>
</dbReference>
<dbReference type="Proteomes" id="UP000289166">
    <property type="component" value="Unassembled WGS sequence"/>
</dbReference>
<dbReference type="CDD" id="cd03442">
    <property type="entry name" value="BFIT_BACH"/>
    <property type="match status" value="1"/>
</dbReference>
<dbReference type="Pfam" id="PF03061">
    <property type="entry name" value="4HBT"/>
    <property type="match status" value="1"/>
</dbReference>
<evidence type="ECO:0000256" key="1">
    <source>
        <dbReference type="ARBA" id="ARBA00010458"/>
    </source>
</evidence>
<dbReference type="GO" id="GO:0052816">
    <property type="term" value="F:long-chain fatty acyl-CoA hydrolase activity"/>
    <property type="evidence" value="ECO:0007669"/>
    <property type="project" value="TreeGrafter"/>
</dbReference>
<keyword evidence="6" id="KW-1185">Reference proteome</keyword>
<sequence length="167" mass="18576">MNNISKDYKENPVGKSPSLSQVEMTELVLPNDTNLLGNLLGGRLMHWIDIAGAMAASRHSNRIVATVALDSLDFRHPARMGELVMLKAKLTWVGKTSMEVKVTAYAENLKTGSVILTNQAYITFVALDSEGKPTPVPPLILETEEEKREFEEAEARRAERLKRKEKG</sequence>
<feature type="domain" description="HotDog ACOT-type" evidence="4">
    <location>
        <begin position="18"/>
        <end position="130"/>
    </location>
</feature>
<dbReference type="InterPro" id="IPR006683">
    <property type="entry name" value="Thioestr_dom"/>
</dbReference>
<protein>
    <submittedName>
        <fullName evidence="5">Acyl-CoA thioesterase</fullName>
    </submittedName>
</protein>
<evidence type="ECO:0000259" key="4">
    <source>
        <dbReference type="PROSITE" id="PS51770"/>
    </source>
</evidence>
<comment type="similarity">
    <text evidence="1">Belongs to the acyl coenzyme A hydrolase family.</text>
</comment>
<dbReference type="SUPFAM" id="SSF54637">
    <property type="entry name" value="Thioesterase/thiol ester dehydrase-isomerase"/>
    <property type="match status" value="1"/>
</dbReference>
<evidence type="ECO:0000256" key="3">
    <source>
        <dbReference type="PROSITE-ProRule" id="PRU01106"/>
    </source>
</evidence>
<dbReference type="GO" id="GO:0009062">
    <property type="term" value="P:fatty acid catabolic process"/>
    <property type="evidence" value="ECO:0007669"/>
    <property type="project" value="TreeGrafter"/>
</dbReference>
<dbReference type="GO" id="GO:0006637">
    <property type="term" value="P:acyl-CoA metabolic process"/>
    <property type="evidence" value="ECO:0007669"/>
    <property type="project" value="TreeGrafter"/>
</dbReference>
<dbReference type="AlphaFoldDB" id="A0A4Q0I5E3"/>
<reference evidence="6" key="1">
    <citation type="submission" date="2018-11" db="EMBL/GenBank/DDBJ databases">
        <title>Genome sequencing of a novel mesophilic and cellulolytic organism within the genus Hungateiclostridium.</title>
        <authorList>
            <person name="Rettenmaier R."/>
            <person name="Liebl W."/>
            <person name="Zverlov V."/>
        </authorList>
    </citation>
    <scope>NUCLEOTIDE SEQUENCE [LARGE SCALE GENOMIC DNA]</scope>
    <source>
        <strain evidence="6">N2K1</strain>
    </source>
</reference>
<keyword evidence="2 3" id="KW-0378">Hydrolase</keyword>
<dbReference type="PANTHER" id="PTHR11049:SF24">
    <property type="entry name" value="CYTOSOLIC ACYL COENZYME A THIOESTER HYDROLASE"/>
    <property type="match status" value="1"/>
</dbReference>
<gene>
    <name evidence="5" type="ORF">EFD62_07265</name>
</gene>
<comment type="caution">
    <text evidence="5">The sequence shown here is derived from an EMBL/GenBank/DDBJ whole genome shotgun (WGS) entry which is preliminary data.</text>
</comment>
<dbReference type="PROSITE" id="PS51770">
    <property type="entry name" value="HOTDOG_ACOT"/>
    <property type="match status" value="1"/>
</dbReference>
<evidence type="ECO:0000313" key="6">
    <source>
        <dbReference type="Proteomes" id="UP000289166"/>
    </source>
</evidence>
<dbReference type="EMBL" id="RLII01000006">
    <property type="protein sequence ID" value="RXE59501.1"/>
    <property type="molecule type" value="Genomic_DNA"/>
</dbReference>
<dbReference type="InterPro" id="IPR040170">
    <property type="entry name" value="Cytosol_ACT"/>
</dbReference>
<evidence type="ECO:0000313" key="5">
    <source>
        <dbReference type="EMBL" id="RXE59501.1"/>
    </source>
</evidence>
<proteinExistence type="inferred from homology"/>
<dbReference type="InterPro" id="IPR033120">
    <property type="entry name" value="HOTDOG_ACOT"/>
</dbReference>
<name>A0A4Q0I5E3_9FIRM</name>
<dbReference type="PANTHER" id="PTHR11049">
    <property type="entry name" value="ACYL COENZYME A THIOESTER HYDROLASE"/>
    <property type="match status" value="1"/>
</dbReference>
<dbReference type="OrthoDB" id="9791628at2"/>
<evidence type="ECO:0000256" key="2">
    <source>
        <dbReference type="ARBA" id="ARBA00022801"/>
    </source>
</evidence>
<dbReference type="RefSeq" id="WP_128705926.1">
    <property type="nucleotide sequence ID" value="NZ_RLII01000006.1"/>
</dbReference>
<organism evidence="5 6">
    <name type="scientific">Acetivibrio mesophilus</name>
    <dbReference type="NCBI Taxonomy" id="2487273"/>
    <lineage>
        <taxon>Bacteria</taxon>
        <taxon>Bacillati</taxon>
        <taxon>Bacillota</taxon>
        <taxon>Clostridia</taxon>
        <taxon>Eubacteriales</taxon>
        <taxon>Oscillospiraceae</taxon>
        <taxon>Acetivibrio</taxon>
    </lineage>
</organism>
<dbReference type="InterPro" id="IPR029069">
    <property type="entry name" value="HotDog_dom_sf"/>
</dbReference>
<dbReference type="Gene3D" id="3.10.129.10">
    <property type="entry name" value="Hotdog Thioesterase"/>
    <property type="match status" value="1"/>
</dbReference>